<dbReference type="Pfam" id="PF07730">
    <property type="entry name" value="HisKA_3"/>
    <property type="match status" value="1"/>
</dbReference>
<dbReference type="GO" id="GO:0000155">
    <property type="term" value="F:phosphorelay sensor kinase activity"/>
    <property type="evidence" value="ECO:0007669"/>
    <property type="project" value="InterPro"/>
</dbReference>
<reference evidence="13 14" key="1">
    <citation type="submission" date="2018-08" db="EMBL/GenBank/DDBJ databases">
        <title>Sequencing the genomes of 1000 actinobacteria strains.</title>
        <authorList>
            <person name="Klenk H.-P."/>
        </authorList>
    </citation>
    <scope>NUCLEOTIDE SEQUENCE [LARGE SCALE GENOMIC DNA]</scope>
    <source>
        <strain evidence="13 14">DSM 43927</strain>
    </source>
</reference>
<dbReference type="InterPro" id="IPR003594">
    <property type="entry name" value="HATPase_dom"/>
</dbReference>
<keyword evidence="9" id="KW-0175">Coiled coil</keyword>
<keyword evidence="3" id="KW-0597">Phosphoprotein</keyword>
<dbReference type="Gene3D" id="3.30.565.10">
    <property type="entry name" value="Histidine kinase-like ATPase, C-terminal domain"/>
    <property type="match status" value="1"/>
</dbReference>
<evidence type="ECO:0000259" key="12">
    <source>
        <dbReference type="Pfam" id="PF07730"/>
    </source>
</evidence>
<evidence type="ECO:0000256" key="2">
    <source>
        <dbReference type="ARBA" id="ARBA00012438"/>
    </source>
</evidence>
<dbReference type="InterPro" id="IPR050482">
    <property type="entry name" value="Sensor_HK_TwoCompSys"/>
</dbReference>
<organism evidence="13 14">
    <name type="scientific">Thermomonospora umbrina</name>
    <dbReference type="NCBI Taxonomy" id="111806"/>
    <lineage>
        <taxon>Bacteria</taxon>
        <taxon>Bacillati</taxon>
        <taxon>Actinomycetota</taxon>
        <taxon>Actinomycetes</taxon>
        <taxon>Streptosporangiales</taxon>
        <taxon>Thermomonosporaceae</taxon>
        <taxon>Thermomonospora</taxon>
    </lineage>
</organism>
<feature type="transmembrane region" description="Helical" evidence="10">
    <location>
        <begin position="137"/>
        <end position="153"/>
    </location>
</feature>
<evidence type="ECO:0000256" key="10">
    <source>
        <dbReference type="SAM" id="Phobius"/>
    </source>
</evidence>
<comment type="catalytic activity">
    <reaction evidence="1">
        <text>ATP + protein L-histidine = ADP + protein N-phospho-L-histidine.</text>
        <dbReference type="EC" id="2.7.13.3"/>
    </reaction>
</comment>
<protein>
    <recommendedName>
        <fullName evidence="2">histidine kinase</fullName>
        <ecNumber evidence="2">2.7.13.3</ecNumber>
    </recommendedName>
</protein>
<dbReference type="PANTHER" id="PTHR24421:SF10">
    <property type="entry name" value="NITRATE_NITRITE SENSOR PROTEIN NARQ"/>
    <property type="match status" value="1"/>
</dbReference>
<dbReference type="OrthoDB" id="3288457at2"/>
<evidence type="ECO:0000256" key="9">
    <source>
        <dbReference type="SAM" id="Coils"/>
    </source>
</evidence>
<evidence type="ECO:0000256" key="3">
    <source>
        <dbReference type="ARBA" id="ARBA00022553"/>
    </source>
</evidence>
<evidence type="ECO:0000313" key="14">
    <source>
        <dbReference type="Proteomes" id="UP000256661"/>
    </source>
</evidence>
<dbReference type="PANTHER" id="PTHR24421">
    <property type="entry name" value="NITRATE/NITRITE SENSOR PROTEIN NARX-RELATED"/>
    <property type="match status" value="1"/>
</dbReference>
<dbReference type="GO" id="GO:0046983">
    <property type="term" value="F:protein dimerization activity"/>
    <property type="evidence" value="ECO:0007669"/>
    <property type="project" value="InterPro"/>
</dbReference>
<name>A0A3D9SHP2_9ACTN</name>
<keyword evidence="4" id="KW-0808">Transferase</keyword>
<comment type="caution">
    <text evidence="13">The sequence shown here is derived from an EMBL/GenBank/DDBJ whole genome shotgun (WGS) entry which is preliminary data.</text>
</comment>
<feature type="transmembrane region" description="Helical" evidence="10">
    <location>
        <begin position="115"/>
        <end position="131"/>
    </location>
</feature>
<evidence type="ECO:0000313" key="13">
    <source>
        <dbReference type="EMBL" id="REE95412.1"/>
    </source>
</evidence>
<keyword evidence="14" id="KW-1185">Reference proteome</keyword>
<evidence type="ECO:0000256" key="5">
    <source>
        <dbReference type="ARBA" id="ARBA00022741"/>
    </source>
</evidence>
<keyword evidence="10" id="KW-1133">Transmembrane helix</keyword>
<feature type="transmembrane region" description="Helical" evidence="10">
    <location>
        <begin position="181"/>
        <end position="197"/>
    </location>
</feature>
<dbReference type="GO" id="GO:0005524">
    <property type="term" value="F:ATP binding"/>
    <property type="evidence" value="ECO:0007669"/>
    <property type="project" value="UniProtKB-KW"/>
</dbReference>
<keyword evidence="8" id="KW-0902">Two-component regulatory system</keyword>
<dbReference type="Gene3D" id="1.20.5.1930">
    <property type="match status" value="1"/>
</dbReference>
<dbReference type="SUPFAM" id="SSF55874">
    <property type="entry name" value="ATPase domain of HSP90 chaperone/DNA topoisomerase II/histidine kinase"/>
    <property type="match status" value="1"/>
</dbReference>
<gene>
    <name evidence="13" type="ORF">DFJ69_0800</name>
</gene>
<dbReference type="EC" id="2.7.13.3" evidence="2"/>
<dbReference type="Proteomes" id="UP000256661">
    <property type="component" value="Unassembled WGS sequence"/>
</dbReference>
<dbReference type="CDD" id="cd16917">
    <property type="entry name" value="HATPase_UhpB-NarQ-NarX-like"/>
    <property type="match status" value="1"/>
</dbReference>
<evidence type="ECO:0000256" key="6">
    <source>
        <dbReference type="ARBA" id="ARBA00022777"/>
    </source>
</evidence>
<proteinExistence type="predicted"/>
<evidence type="ECO:0000256" key="1">
    <source>
        <dbReference type="ARBA" id="ARBA00000085"/>
    </source>
</evidence>
<evidence type="ECO:0000256" key="8">
    <source>
        <dbReference type="ARBA" id="ARBA00023012"/>
    </source>
</evidence>
<dbReference type="InterPro" id="IPR011712">
    <property type="entry name" value="Sig_transdc_His_kin_sub3_dim/P"/>
</dbReference>
<feature type="domain" description="Histidine kinase/HSP90-like ATPase" evidence="11">
    <location>
        <begin position="335"/>
        <end position="422"/>
    </location>
</feature>
<keyword evidence="10" id="KW-0472">Membrane</keyword>
<keyword evidence="5" id="KW-0547">Nucleotide-binding</keyword>
<keyword evidence="10" id="KW-0812">Transmembrane</keyword>
<evidence type="ECO:0000256" key="7">
    <source>
        <dbReference type="ARBA" id="ARBA00022840"/>
    </source>
</evidence>
<dbReference type="GO" id="GO:0016020">
    <property type="term" value="C:membrane"/>
    <property type="evidence" value="ECO:0007669"/>
    <property type="project" value="InterPro"/>
</dbReference>
<feature type="transmembrane region" description="Helical" evidence="10">
    <location>
        <begin position="90"/>
        <end position="108"/>
    </location>
</feature>
<accession>A0A3D9SHP2</accession>
<evidence type="ECO:0000256" key="4">
    <source>
        <dbReference type="ARBA" id="ARBA00022679"/>
    </source>
</evidence>
<keyword evidence="6 13" id="KW-0418">Kinase</keyword>
<dbReference type="RefSeq" id="WP_116021216.1">
    <property type="nucleotide sequence ID" value="NZ_QTTT01000001.1"/>
</dbReference>
<sequence>MTSEETDGGLRDTLRRLTRPVTAAVVTGAADPPPERREWPYGLRWTRRLGIGRLPYGAVNVVVDIVIALFILGGTYSLLSDEVLERRPDYSPMTLLAGAVALAVPVLLRDRHPLGAWRFAMVAMAAVSGNGWVPDPWVPGGVIATLLCLYSLAVRCSREIMFAAGAITIAGAWSLHPPTGVGATVLILVPLLFGFVVRERRIARRELAEQERRHQEAEAVLTERQRIARELHDVVAHHMSMIAIQAEAAPYAEPTMPDRTRSDLAQIRATALDALTEMRRVLGVLRSEDGAETAPQPDLDRLDDLLANARGAGLTVRAEVTGEPTAPPPGYGLTAFRIVQEALSNAMRHAPGSHVDVQVHYGRDALRLGVVNGAPPRGGPSSTPGGGHGLIGMRERAAMLGGDLTAEPTPEGGFAVTARLPWNAKEDG</sequence>
<dbReference type="AlphaFoldDB" id="A0A3D9SHP2"/>
<feature type="domain" description="Signal transduction histidine kinase subgroup 3 dimerisation and phosphoacceptor" evidence="12">
    <location>
        <begin position="223"/>
        <end position="288"/>
    </location>
</feature>
<feature type="coiled-coil region" evidence="9">
    <location>
        <begin position="200"/>
        <end position="227"/>
    </location>
</feature>
<feature type="transmembrane region" description="Helical" evidence="10">
    <location>
        <begin position="54"/>
        <end position="78"/>
    </location>
</feature>
<evidence type="ECO:0000259" key="11">
    <source>
        <dbReference type="Pfam" id="PF02518"/>
    </source>
</evidence>
<dbReference type="InterPro" id="IPR036890">
    <property type="entry name" value="HATPase_C_sf"/>
</dbReference>
<keyword evidence="7" id="KW-0067">ATP-binding</keyword>
<dbReference type="EMBL" id="QTTT01000001">
    <property type="protein sequence ID" value="REE95412.1"/>
    <property type="molecule type" value="Genomic_DNA"/>
</dbReference>
<dbReference type="Pfam" id="PF02518">
    <property type="entry name" value="HATPase_c"/>
    <property type="match status" value="1"/>
</dbReference>